<dbReference type="InterPro" id="IPR036866">
    <property type="entry name" value="RibonucZ/Hydroxyglut_hydro"/>
</dbReference>
<dbReference type="Proteomes" id="UP000009047">
    <property type="component" value="Chromosome"/>
</dbReference>
<sequence>MTSLTVVVENHSDRPELAAEYGLALWLEHEGAAFLYDAGAGGALLPNLAALGLDPARLTAAVFSHGHLDHIGGLPGLLRSRAGAPLDVWLHRAAFASHLARRGDALVDIGPPLDQPGFEALGARFHFVTGLSEPWPGLRILADIPRRTAFEGPAPNLVAMIDGRVVDDPFDDDLALIVDTPGGPALITGCAHAGVVNILLAAERALGRTPAWLIGGTHLGPAPQGQRQAAAAELAARPALRVASGHCTMDAAKDLRQSLGQRYVDLISGLRLEF</sequence>
<dbReference type="InterPro" id="IPR041712">
    <property type="entry name" value="DHPS-like_MBL-fold"/>
</dbReference>
<evidence type="ECO:0000313" key="2">
    <source>
        <dbReference type="EMBL" id="ADK86031.1"/>
    </source>
</evidence>
<dbReference type="STRING" id="644282.Deba_2677"/>
<evidence type="ECO:0000313" key="3">
    <source>
        <dbReference type="Proteomes" id="UP000009047"/>
    </source>
</evidence>
<dbReference type="InterPro" id="IPR001279">
    <property type="entry name" value="Metallo-B-lactamas"/>
</dbReference>
<dbReference type="EMBL" id="CP002085">
    <property type="protein sequence ID" value="ADK86031.1"/>
    <property type="molecule type" value="Genomic_DNA"/>
</dbReference>
<reference evidence="2 3" key="1">
    <citation type="journal article" date="2010" name="Stand. Genomic Sci.">
        <title>Complete genome sequence of Desulfarculus baarsii type strain (2st14).</title>
        <authorList>
            <person name="Sun H."/>
            <person name="Spring S."/>
            <person name="Lapidus A."/>
            <person name="Davenport K."/>
            <person name="Del Rio T.G."/>
            <person name="Tice H."/>
            <person name="Nolan M."/>
            <person name="Copeland A."/>
            <person name="Cheng J.F."/>
            <person name="Lucas S."/>
            <person name="Tapia R."/>
            <person name="Goodwin L."/>
            <person name="Pitluck S."/>
            <person name="Ivanova N."/>
            <person name="Pagani I."/>
            <person name="Mavromatis K."/>
            <person name="Ovchinnikova G."/>
            <person name="Pati A."/>
            <person name="Chen A."/>
            <person name="Palaniappan K."/>
            <person name="Hauser L."/>
            <person name="Chang Y.J."/>
            <person name="Jeffries C.D."/>
            <person name="Detter J.C."/>
            <person name="Han C."/>
            <person name="Rohde M."/>
            <person name="Brambilla E."/>
            <person name="Goker M."/>
            <person name="Woyke T."/>
            <person name="Bristow J."/>
            <person name="Eisen J.A."/>
            <person name="Markowitz V."/>
            <person name="Hugenholtz P."/>
            <person name="Kyrpides N.C."/>
            <person name="Klenk H.P."/>
            <person name="Land M."/>
        </authorList>
    </citation>
    <scope>NUCLEOTIDE SEQUENCE [LARGE SCALE GENOMIC DNA]</scope>
    <source>
        <strain evidence="3">ATCC 33931 / DSM 2075 / LMG 7858 / VKM B-1802 / 2st14</strain>
    </source>
</reference>
<dbReference type="InterPro" id="IPR052926">
    <property type="entry name" value="Metallo-beta-lactamase_dom"/>
</dbReference>
<dbReference type="OrthoDB" id="9803916at2"/>
<feature type="domain" description="Metallo-beta-lactamase" evidence="1">
    <location>
        <begin position="21"/>
        <end position="218"/>
    </location>
</feature>
<keyword evidence="3" id="KW-1185">Reference proteome</keyword>
<dbReference type="PANTHER" id="PTHR13754">
    <property type="entry name" value="METALLO-BETA-LACTAMASE SUPERFAMILY PROTEIN"/>
    <property type="match status" value="1"/>
</dbReference>
<accession>E1QKD8</accession>
<dbReference type="PANTHER" id="PTHR13754:SF13">
    <property type="entry name" value="METALLO-BETA-LACTAMASE SUPERFAMILY PROTEIN (AFU_ORTHOLOGUE AFUA_3G07630)"/>
    <property type="match status" value="1"/>
</dbReference>
<gene>
    <name evidence="2" type="ordered locus">Deba_2677</name>
</gene>
<dbReference type="GO" id="GO:0016740">
    <property type="term" value="F:transferase activity"/>
    <property type="evidence" value="ECO:0007669"/>
    <property type="project" value="TreeGrafter"/>
</dbReference>
<dbReference type="eggNOG" id="COG1237">
    <property type="taxonomic scope" value="Bacteria"/>
</dbReference>
<dbReference type="CDD" id="cd07713">
    <property type="entry name" value="DHPS-like_MBL-fold"/>
    <property type="match status" value="1"/>
</dbReference>
<name>E1QKD8_DESB2</name>
<dbReference type="HOGENOM" id="CLU_036012_0_0_7"/>
<dbReference type="SMART" id="SM00849">
    <property type="entry name" value="Lactamase_B"/>
    <property type="match status" value="1"/>
</dbReference>
<proteinExistence type="predicted"/>
<dbReference type="KEGG" id="dbr:Deba_2677"/>
<organism evidence="2 3">
    <name type="scientific">Desulfarculus baarsii (strain ATCC 33931 / DSM 2075 / LMG 7858 / VKM B-1802 / 2st14)</name>
    <dbReference type="NCBI Taxonomy" id="644282"/>
    <lineage>
        <taxon>Bacteria</taxon>
        <taxon>Pseudomonadati</taxon>
        <taxon>Thermodesulfobacteriota</taxon>
        <taxon>Desulfarculia</taxon>
        <taxon>Desulfarculales</taxon>
        <taxon>Desulfarculaceae</taxon>
        <taxon>Desulfarculus</taxon>
    </lineage>
</organism>
<dbReference type="Gene3D" id="3.60.15.10">
    <property type="entry name" value="Ribonuclease Z/Hydroxyacylglutathione hydrolase-like"/>
    <property type="match status" value="1"/>
</dbReference>
<dbReference type="AlphaFoldDB" id="E1QKD8"/>
<evidence type="ECO:0000259" key="1">
    <source>
        <dbReference type="SMART" id="SM00849"/>
    </source>
</evidence>
<protein>
    <submittedName>
        <fullName evidence="2">Beta-lactamase domain protein</fullName>
    </submittedName>
</protein>
<dbReference type="RefSeq" id="WP_013259470.1">
    <property type="nucleotide sequence ID" value="NC_014365.1"/>
</dbReference>
<dbReference type="SUPFAM" id="SSF56281">
    <property type="entry name" value="Metallo-hydrolase/oxidoreductase"/>
    <property type="match status" value="1"/>
</dbReference>
<dbReference type="Pfam" id="PF00753">
    <property type="entry name" value="Lactamase_B"/>
    <property type="match status" value="1"/>
</dbReference>